<accession>A0A9P8PK95</accession>
<dbReference type="AlphaFoldDB" id="A0A9P8PK95"/>
<dbReference type="GO" id="GO:0006355">
    <property type="term" value="P:regulation of DNA-templated transcription"/>
    <property type="evidence" value="ECO:0007669"/>
    <property type="project" value="InterPro"/>
</dbReference>
<dbReference type="InterPro" id="IPR036388">
    <property type="entry name" value="WH-like_DNA-bd_sf"/>
</dbReference>
<keyword evidence="3" id="KW-1185">Reference proteome</keyword>
<dbReference type="PROSITE" id="PS51526">
    <property type="entry name" value="RFX_DBD"/>
    <property type="match status" value="1"/>
</dbReference>
<evidence type="ECO:0000313" key="2">
    <source>
        <dbReference type="EMBL" id="KAH3673125.1"/>
    </source>
</evidence>
<name>A0A9P8PK95_9ASCO</name>
<dbReference type="Gene3D" id="1.10.10.10">
    <property type="entry name" value="Winged helix-like DNA-binding domain superfamily/Winged helix DNA-binding domain"/>
    <property type="match status" value="1"/>
</dbReference>
<reference evidence="2" key="1">
    <citation type="journal article" date="2021" name="Open Biol.">
        <title>Shared evolutionary footprints suggest mitochondrial oxidative damage underlies multiple complex I losses in fungi.</title>
        <authorList>
            <person name="Schikora-Tamarit M.A."/>
            <person name="Marcet-Houben M."/>
            <person name="Nosek J."/>
            <person name="Gabaldon T."/>
        </authorList>
    </citation>
    <scope>NUCLEOTIDE SEQUENCE</scope>
    <source>
        <strain evidence="2">CBS6341</strain>
    </source>
</reference>
<dbReference type="InterPro" id="IPR003150">
    <property type="entry name" value="DNA-bd_RFX"/>
</dbReference>
<dbReference type="EMBL" id="JAEUBF010001053">
    <property type="protein sequence ID" value="KAH3673125.1"/>
    <property type="molecule type" value="Genomic_DNA"/>
</dbReference>
<feature type="domain" description="RFX-type winged-helix" evidence="1">
    <location>
        <begin position="38"/>
        <end position="120"/>
    </location>
</feature>
<evidence type="ECO:0000259" key="1">
    <source>
        <dbReference type="PROSITE" id="PS51526"/>
    </source>
</evidence>
<evidence type="ECO:0000313" key="3">
    <source>
        <dbReference type="Proteomes" id="UP000769528"/>
    </source>
</evidence>
<dbReference type="InterPro" id="IPR036390">
    <property type="entry name" value="WH_DNA-bd_sf"/>
</dbReference>
<dbReference type="OrthoDB" id="10584516at2759"/>
<sequence length="359" mass="42791">MQFEEDLKLALDCSNLPLLQAKEKLKHVDGHRNQRILSIYSIIKIFQPATNDENSYIPKADAYDAYKSYMISNGLEFLTNIAQFGKLMSLVFSSNRKYKIRRIGSRNSTKYCYVGIEFIQKRPNENRRSFINKELRFKFVNSSNRYTTKTSLNFNHENHDYMDGLLQSFLCDEPLVSFIRYDSHEDIFKMLYQCISNSDIFIRDFEVRHFNEMYQDFKELKLDELIVTEMSKLKVSPKCISQIKELTIEFLIVESFIKSCDLSYLKNYFNLKFYKKINLLKLKVVNFLIQILKILTDYQFEEIILNLKFISTLILKKLSHFAKSSFFFFYNMLSAIDELLKFLLELYSYKKLRRNSLSI</sequence>
<proteinExistence type="predicted"/>
<dbReference type="Proteomes" id="UP000769528">
    <property type="component" value="Unassembled WGS sequence"/>
</dbReference>
<organism evidence="2 3">
    <name type="scientific">Wickerhamomyces mucosus</name>
    <dbReference type="NCBI Taxonomy" id="1378264"/>
    <lineage>
        <taxon>Eukaryota</taxon>
        <taxon>Fungi</taxon>
        <taxon>Dikarya</taxon>
        <taxon>Ascomycota</taxon>
        <taxon>Saccharomycotina</taxon>
        <taxon>Saccharomycetes</taxon>
        <taxon>Phaffomycetales</taxon>
        <taxon>Wickerhamomycetaceae</taxon>
        <taxon>Wickerhamomyces</taxon>
    </lineage>
</organism>
<protein>
    <recommendedName>
        <fullName evidence="1">RFX-type winged-helix domain-containing protein</fullName>
    </recommendedName>
</protein>
<reference evidence="2" key="2">
    <citation type="submission" date="2021-01" db="EMBL/GenBank/DDBJ databases">
        <authorList>
            <person name="Schikora-Tamarit M.A."/>
        </authorList>
    </citation>
    <scope>NUCLEOTIDE SEQUENCE</scope>
    <source>
        <strain evidence="2">CBS6341</strain>
    </source>
</reference>
<dbReference type="SUPFAM" id="SSF46785">
    <property type="entry name" value="Winged helix' DNA-binding domain"/>
    <property type="match status" value="1"/>
</dbReference>
<comment type="caution">
    <text evidence="2">The sequence shown here is derived from an EMBL/GenBank/DDBJ whole genome shotgun (WGS) entry which is preliminary data.</text>
</comment>
<gene>
    <name evidence="2" type="ORF">WICMUC_003881</name>
</gene>
<dbReference type="GO" id="GO:0003677">
    <property type="term" value="F:DNA binding"/>
    <property type="evidence" value="ECO:0007669"/>
    <property type="project" value="InterPro"/>
</dbReference>
<dbReference type="Pfam" id="PF02257">
    <property type="entry name" value="RFX_DNA_binding"/>
    <property type="match status" value="1"/>
</dbReference>